<evidence type="ECO:0000313" key="10">
    <source>
        <dbReference type="Proteomes" id="UP000547011"/>
    </source>
</evidence>
<organism evidence="9 10">
    <name type="scientific">Devosia subaequoris</name>
    <dbReference type="NCBI Taxonomy" id="395930"/>
    <lineage>
        <taxon>Bacteria</taxon>
        <taxon>Pseudomonadati</taxon>
        <taxon>Pseudomonadota</taxon>
        <taxon>Alphaproteobacteria</taxon>
        <taxon>Hyphomicrobiales</taxon>
        <taxon>Devosiaceae</taxon>
        <taxon>Devosia</taxon>
    </lineage>
</organism>
<keyword evidence="6 7" id="KW-0472">Membrane</keyword>
<gene>
    <name evidence="9" type="ORF">GGR20_000824</name>
</gene>
<dbReference type="AlphaFoldDB" id="A0A7W6NB12"/>
<dbReference type="InterPro" id="IPR051393">
    <property type="entry name" value="ABC_transporter_permease"/>
</dbReference>
<evidence type="ECO:0000256" key="3">
    <source>
        <dbReference type="ARBA" id="ARBA00022475"/>
    </source>
</evidence>
<keyword evidence="4 7" id="KW-0812">Transmembrane</keyword>
<evidence type="ECO:0000256" key="5">
    <source>
        <dbReference type="ARBA" id="ARBA00022989"/>
    </source>
</evidence>
<evidence type="ECO:0000256" key="4">
    <source>
        <dbReference type="ARBA" id="ARBA00022692"/>
    </source>
</evidence>
<dbReference type="PROSITE" id="PS50928">
    <property type="entry name" value="ABC_TM1"/>
    <property type="match status" value="1"/>
</dbReference>
<feature type="domain" description="ABC transmembrane type-1" evidence="8">
    <location>
        <begin position="78"/>
        <end position="291"/>
    </location>
</feature>
<dbReference type="InterPro" id="IPR035906">
    <property type="entry name" value="MetI-like_sf"/>
</dbReference>
<feature type="transmembrane region" description="Helical" evidence="7">
    <location>
        <begin position="164"/>
        <end position="189"/>
    </location>
</feature>
<dbReference type="RefSeq" id="WP_183309920.1">
    <property type="nucleotide sequence ID" value="NZ_JACIEW010000001.1"/>
</dbReference>
<feature type="transmembrane region" description="Helical" evidence="7">
    <location>
        <begin position="20"/>
        <end position="43"/>
    </location>
</feature>
<evidence type="ECO:0000256" key="1">
    <source>
        <dbReference type="ARBA" id="ARBA00004651"/>
    </source>
</evidence>
<feature type="transmembrane region" description="Helical" evidence="7">
    <location>
        <begin position="115"/>
        <end position="135"/>
    </location>
</feature>
<evidence type="ECO:0000256" key="7">
    <source>
        <dbReference type="RuleBase" id="RU363032"/>
    </source>
</evidence>
<keyword evidence="5 7" id="KW-1133">Transmembrane helix</keyword>
<keyword evidence="2 7" id="KW-0813">Transport</keyword>
<name>A0A7W6NB12_9HYPH</name>
<dbReference type="InterPro" id="IPR000515">
    <property type="entry name" value="MetI-like"/>
</dbReference>
<dbReference type="GO" id="GO:0005886">
    <property type="term" value="C:plasma membrane"/>
    <property type="evidence" value="ECO:0007669"/>
    <property type="project" value="UniProtKB-SubCell"/>
</dbReference>
<keyword evidence="3" id="KW-1003">Cell membrane</keyword>
<keyword evidence="10" id="KW-1185">Reference proteome</keyword>
<comment type="similarity">
    <text evidence="7">Belongs to the binding-protein-dependent transport system permease family.</text>
</comment>
<dbReference type="Pfam" id="PF00528">
    <property type="entry name" value="BPD_transp_1"/>
    <property type="match status" value="1"/>
</dbReference>
<feature type="transmembrane region" description="Helical" evidence="7">
    <location>
        <begin position="219"/>
        <end position="238"/>
    </location>
</feature>
<evidence type="ECO:0000259" key="8">
    <source>
        <dbReference type="PROSITE" id="PS50928"/>
    </source>
</evidence>
<feature type="transmembrane region" description="Helical" evidence="7">
    <location>
        <begin position="271"/>
        <end position="292"/>
    </location>
</feature>
<protein>
    <submittedName>
        <fullName evidence="9">ABC-type sugar transport system permease subunit</fullName>
    </submittedName>
</protein>
<sequence length="298" mass="32417">MSTSALVHAPRPFGKIALPYALVAPAILVALGIAVLPLLYALWLSFQDWYLLRNPQPVWGGLVNFEALLADSALWRAFWRTWVWTLGTVAVEIGLALPLALLLNRDTAIARMASALILLPWVMPFIVLGYGWRFLLDSEVGALHTLLQFFGIAGNSSILNDPNLALAVITFISGWKGMPFMVLALLAALKSIPDELYEAAAIDGAGPWQRFVSITLPSIQNTMLIIGLVLGILAFYSFDLPWIMARGGPQDATTILGITMFKAVFTDLRPAYAAAISVVMLVILAAASFLTLKLGRRP</sequence>
<reference evidence="9 10" key="1">
    <citation type="submission" date="2020-08" db="EMBL/GenBank/DDBJ databases">
        <title>Genomic Encyclopedia of Type Strains, Phase IV (KMG-IV): sequencing the most valuable type-strain genomes for metagenomic binning, comparative biology and taxonomic classification.</title>
        <authorList>
            <person name="Goeker M."/>
        </authorList>
    </citation>
    <scope>NUCLEOTIDE SEQUENCE [LARGE SCALE GENOMIC DNA]</scope>
    <source>
        <strain evidence="9 10">DSM 23447</strain>
    </source>
</reference>
<dbReference type="CDD" id="cd06261">
    <property type="entry name" value="TM_PBP2"/>
    <property type="match status" value="1"/>
</dbReference>
<comment type="subcellular location">
    <subcellularLocation>
        <location evidence="1 7">Cell membrane</location>
        <topology evidence="1 7">Multi-pass membrane protein</topology>
    </subcellularLocation>
</comment>
<dbReference type="Proteomes" id="UP000547011">
    <property type="component" value="Unassembled WGS sequence"/>
</dbReference>
<evidence type="ECO:0000256" key="2">
    <source>
        <dbReference type="ARBA" id="ARBA00022448"/>
    </source>
</evidence>
<feature type="transmembrane region" description="Helical" evidence="7">
    <location>
        <begin position="82"/>
        <end position="103"/>
    </location>
</feature>
<dbReference type="EMBL" id="JACIEW010000001">
    <property type="protein sequence ID" value="MBB4051206.1"/>
    <property type="molecule type" value="Genomic_DNA"/>
</dbReference>
<proteinExistence type="inferred from homology"/>
<dbReference type="PANTHER" id="PTHR30193:SF37">
    <property type="entry name" value="INNER MEMBRANE ABC TRANSPORTER PERMEASE PROTEIN YCJO"/>
    <property type="match status" value="1"/>
</dbReference>
<dbReference type="SUPFAM" id="SSF161098">
    <property type="entry name" value="MetI-like"/>
    <property type="match status" value="1"/>
</dbReference>
<accession>A0A7W6NB12</accession>
<evidence type="ECO:0000313" key="9">
    <source>
        <dbReference type="EMBL" id="MBB4051206.1"/>
    </source>
</evidence>
<keyword evidence="9" id="KW-0762">Sugar transport</keyword>
<comment type="caution">
    <text evidence="9">The sequence shown here is derived from an EMBL/GenBank/DDBJ whole genome shotgun (WGS) entry which is preliminary data.</text>
</comment>
<dbReference type="GO" id="GO:0055085">
    <property type="term" value="P:transmembrane transport"/>
    <property type="evidence" value="ECO:0007669"/>
    <property type="project" value="InterPro"/>
</dbReference>
<dbReference type="Gene3D" id="1.10.3720.10">
    <property type="entry name" value="MetI-like"/>
    <property type="match status" value="1"/>
</dbReference>
<dbReference type="PANTHER" id="PTHR30193">
    <property type="entry name" value="ABC TRANSPORTER PERMEASE PROTEIN"/>
    <property type="match status" value="1"/>
</dbReference>
<evidence type="ECO:0000256" key="6">
    <source>
        <dbReference type="ARBA" id="ARBA00023136"/>
    </source>
</evidence>